<evidence type="ECO:0000313" key="1">
    <source>
        <dbReference type="EMBL" id="MBD3587253.1"/>
    </source>
</evidence>
<dbReference type="Proteomes" id="UP000624419">
    <property type="component" value="Unassembled WGS sequence"/>
</dbReference>
<proteinExistence type="predicted"/>
<dbReference type="SUPFAM" id="SSF52402">
    <property type="entry name" value="Adenine nucleotide alpha hydrolases-like"/>
    <property type="match status" value="1"/>
</dbReference>
<dbReference type="RefSeq" id="WP_191026352.1">
    <property type="nucleotide sequence ID" value="NZ_JABBXD010000011.1"/>
</dbReference>
<dbReference type="InterPro" id="IPR014729">
    <property type="entry name" value="Rossmann-like_a/b/a_fold"/>
</dbReference>
<evidence type="ECO:0008006" key="3">
    <source>
        <dbReference type="Google" id="ProtNLM"/>
    </source>
</evidence>
<protein>
    <recommendedName>
        <fullName evidence="3">Phosphoadenosine phosphosulphate reductase domain-containing protein</fullName>
    </recommendedName>
</protein>
<gene>
    <name evidence="1" type="ORF">HHX48_16050</name>
</gene>
<accession>A0ABR8LM18</accession>
<comment type="caution">
    <text evidence="1">The sequence shown here is derived from an EMBL/GenBank/DDBJ whole genome shotgun (WGS) entry which is preliminary data.</text>
</comment>
<name>A0ABR8LM18_9ALTE</name>
<reference evidence="1 2" key="1">
    <citation type="submission" date="2020-04" db="EMBL/GenBank/DDBJ databases">
        <title>Salinimonas sp. HHU 13199.</title>
        <authorList>
            <person name="Cui X."/>
            <person name="Zhang D."/>
        </authorList>
    </citation>
    <scope>NUCLEOTIDE SEQUENCE [LARGE SCALE GENOMIC DNA]</scope>
    <source>
        <strain evidence="1 2">HHU 13199</strain>
    </source>
</reference>
<evidence type="ECO:0000313" key="2">
    <source>
        <dbReference type="Proteomes" id="UP000624419"/>
    </source>
</evidence>
<dbReference type="Gene3D" id="3.40.50.620">
    <property type="entry name" value="HUPs"/>
    <property type="match status" value="1"/>
</dbReference>
<organism evidence="1 2">
    <name type="scientific">Salinimonas profundi</name>
    <dbReference type="NCBI Taxonomy" id="2729140"/>
    <lineage>
        <taxon>Bacteria</taxon>
        <taxon>Pseudomonadati</taxon>
        <taxon>Pseudomonadota</taxon>
        <taxon>Gammaproteobacteria</taxon>
        <taxon>Alteromonadales</taxon>
        <taxon>Alteromonadaceae</taxon>
        <taxon>Alteromonas/Salinimonas group</taxon>
        <taxon>Salinimonas</taxon>
    </lineage>
</organism>
<keyword evidence="2" id="KW-1185">Reference proteome</keyword>
<dbReference type="EMBL" id="JABBXD010000011">
    <property type="protein sequence ID" value="MBD3587253.1"/>
    <property type="molecule type" value="Genomic_DNA"/>
</dbReference>
<sequence length="577" mass="65202">MQLSKLNRTVDTFTNLFSNNWVVTVGLSGKDSICVAHCAVEGLKQAIKENPMAGPLYIVTTNTTIDNFELHNFILDVHDAATRFGREHGLPIYTKEITPSLSNLPMVEYLGRGKLLRTPMTSNNGRDCTIDWKIEPMKRFLREVKATHQTEKVVSASGTRSQESVIRAANIEKRGETADSVVRTDMGFTIAPIKDWSLTDVWSLANAIEQDDIESIIEDHAKGLRKHYAAGNSGTCDLFAGTNKQTDKACGARFGCMLCAMVENDKSLQAQIDTSQETYGYMAPMVKLREFMVNTLYDYQYSRSMMGRELKAGGFVKVGYNQYSLAYRQDLLRYVLTIDALEEEAFYDRYGYEAHRFQLIGYKELLMIQYHWAREGGEQLAGEAIRIWHEVHTDGLRYPIPNTQYAEPAKLPEYRYFDINGYVSLHECTGLHEDDRHSVVTGRLHRVAKLGTEIDLVPFEEANSAEIRSECGMAMSFVEEWFPDSLNMGHWGKGKCPTTIIKAMLECGLLKLRKGSIPRLHAETQRAQVYNALSTTYGKSFEHICTGASISKEEYTAHLLLASQKQTKTQPQAVMDF</sequence>